<dbReference type="InterPro" id="IPR035992">
    <property type="entry name" value="Ricin_B-like_lectins"/>
</dbReference>
<evidence type="ECO:0000313" key="3">
    <source>
        <dbReference type="Proteomes" id="UP001183643"/>
    </source>
</evidence>
<dbReference type="RefSeq" id="WP_310368849.1">
    <property type="nucleotide sequence ID" value="NZ_JAVDYB010000001.1"/>
</dbReference>
<evidence type="ECO:0000259" key="1">
    <source>
        <dbReference type="Pfam" id="PF00652"/>
    </source>
</evidence>
<feature type="domain" description="Ricin B lectin" evidence="1">
    <location>
        <begin position="121"/>
        <end position="193"/>
    </location>
</feature>
<dbReference type="Pfam" id="PF00652">
    <property type="entry name" value="Ricin_B_lectin"/>
    <property type="match status" value="1"/>
</dbReference>
<proteinExistence type="predicted"/>
<keyword evidence="3" id="KW-1185">Reference proteome</keyword>
<sequence length="196" mass="21673">MLKSEHRIARAFGLPAGRAGTFRVSSRPGWRRSSMRIRTLFVAVVALTAVTAVAPQAASAADVPMKLINAYNDRTHCLNFDDNVVYLDECSTSGTTRWLFVPNPDSIVNNYRLIAYGHGVNNYCLTQPDKFNAHVMVSWCSGAQTQSWTISYNGPGNRITNDNSGKCLDASWDSAGTITAWTCYNPLTLNQQWFNA</sequence>
<dbReference type="InterPro" id="IPR000772">
    <property type="entry name" value="Ricin_B_lectin"/>
</dbReference>
<organism evidence="2 3">
    <name type="scientific">Catenuloplanes atrovinosus</name>
    <dbReference type="NCBI Taxonomy" id="137266"/>
    <lineage>
        <taxon>Bacteria</taxon>
        <taxon>Bacillati</taxon>
        <taxon>Actinomycetota</taxon>
        <taxon>Actinomycetes</taxon>
        <taxon>Micromonosporales</taxon>
        <taxon>Micromonosporaceae</taxon>
        <taxon>Catenuloplanes</taxon>
    </lineage>
</organism>
<gene>
    <name evidence="2" type="ORF">J2S41_003406</name>
</gene>
<comment type="caution">
    <text evidence="2">The sequence shown here is derived from an EMBL/GenBank/DDBJ whole genome shotgun (WGS) entry which is preliminary data.</text>
</comment>
<dbReference type="Gene3D" id="2.80.10.50">
    <property type="match status" value="1"/>
</dbReference>
<evidence type="ECO:0000313" key="2">
    <source>
        <dbReference type="EMBL" id="MDR7276628.1"/>
    </source>
</evidence>
<dbReference type="CDD" id="cd00161">
    <property type="entry name" value="beta-trefoil_Ricin-like"/>
    <property type="match status" value="1"/>
</dbReference>
<dbReference type="Proteomes" id="UP001183643">
    <property type="component" value="Unassembled WGS sequence"/>
</dbReference>
<reference evidence="2" key="1">
    <citation type="submission" date="2023-07" db="EMBL/GenBank/DDBJ databases">
        <title>Sequencing the genomes of 1000 actinobacteria strains.</title>
        <authorList>
            <person name="Klenk H.-P."/>
        </authorList>
    </citation>
    <scope>NUCLEOTIDE SEQUENCE</scope>
    <source>
        <strain evidence="2">DSM 44707</strain>
    </source>
</reference>
<dbReference type="PROSITE" id="PS50231">
    <property type="entry name" value="RICIN_B_LECTIN"/>
    <property type="match status" value="1"/>
</dbReference>
<accession>A0AAE4CA29</accession>
<name>A0AAE4CA29_9ACTN</name>
<dbReference type="EMBL" id="JAVDYB010000001">
    <property type="protein sequence ID" value="MDR7276628.1"/>
    <property type="molecule type" value="Genomic_DNA"/>
</dbReference>
<dbReference type="AlphaFoldDB" id="A0AAE4CA29"/>
<protein>
    <recommendedName>
        <fullName evidence="1">Ricin B lectin domain-containing protein</fullName>
    </recommendedName>
</protein>
<dbReference type="SUPFAM" id="SSF50370">
    <property type="entry name" value="Ricin B-like lectins"/>
    <property type="match status" value="1"/>
</dbReference>